<dbReference type="AlphaFoldDB" id="A0A0B7ANC6"/>
<evidence type="ECO:0000256" key="3">
    <source>
        <dbReference type="SAM" id="MobiDB-lite"/>
    </source>
</evidence>
<protein>
    <recommendedName>
        <fullName evidence="5">Alpha-taxilin</fullName>
    </recommendedName>
</protein>
<feature type="compositionally biased region" description="Basic and acidic residues" evidence="3">
    <location>
        <begin position="487"/>
        <end position="503"/>
    </location>
</feature>
<feature type="region of interest" description="Disordered" evidence="3">
    <location>
        <begin position="125"/>
        <end position="177"/>
    </location>
</feature>
<dbReference type="Pfam" id="PF09728">
    <property type="entry name" value="Taxilin"/>
    <property type="match status" value="1"/>
</dbReference>
<dbReference type="PANTHER" id="PTHR16127">
    <property type="entry name" value="TAXILIN"/>
    <property type="match status" value="1"/>
</dbReference>
<proteinExistence type="inferred from homology"/>
<gene>
    <name evidence="4" type="primary">ORF132019</name>
</gene>
<feature type="compositionally biased region" description="Basic and acidic residues" evidence="3">
    <location>
        <begin position="155"/>
        <end position="177"/>
    </location>
</feature>
<dbReference type="PANTHER" id="PTHR16127:SF13">
    <property type="entry name" value="GH01188P"/>
    <property type="match status" value="1"/>
</dbReference>
<evidence type="ECO:0000256" key="2">
    <source>
        <dbReference type="SAM" id="Coils"/>
    </source>
</evidence>
<feature type="compositionally biased region" description="Polar residues" evidence="3">
    <location>
        <begin position="578"/>
        <end position="591"/>
    </location>
</feature>
<name>A0A0B7ANC6_9EUPU</name>
<keyword evidence="2" id="KW-0175">Coiled coil</keyword>
<organism evidence="4">
    <name type="scientific">Arion vulgaris</name>
    <dbReference type="NCBI Taxonomy" id="1028688"/>
    <lineage>
        <taxon>Eukaryota</taxon>
        <taxon>Metazoa</taxon>
        <taxon>Spiralia</taxon>
        <taxon>Lophotrochozoa</taxon>
        <taxon>Mollusca</taxon>
        <taxon>Gastropoda</taxon>
        <taxon>Heterobranchia</taxon>
        <taxon>Euthyneura</taxon>
        <taxon>Panpulmonata</taxon>
        <taxon>Eupulmonata</taxon>
        <taxon>Stylommatophora</taxon>
        <taxon>Helicina</taxon>
        <taxon>Arionoidea</taxon>
        <taxon>Arionidae</taxon>
        <taxon>Arion</taxon>
    </lineage>
</organism>
<reference evidence="4" key="1">
    <citation type="submission" date="2014-12" db="EMBL/GenBank/DDBJ databases">
        <title>Insight into the proteome of Arion vulgaris.</title>
        <authorList>
            <person name="Aradska J."/>
            <person name="Bulat T."/>
            <person name="Smidak R."/>
            <person name="Sarate P."/>
            <person name="Gangsoo J."/>
            <person name="Sialana F."/>
            <person name="Bilban M."/>
            <person name="Lubec G."/>
        </authorList>
    </citation>
    <scope>NUCLEOTIDE SEQUENCE</scope>
    <source>
        <tissue evidence="4">Skin</tissue>
    </source>
</reference>
<evidence type="ECO:0008006" key="5">
    <source>
        <dbReference type="Google" id="ProtNLM"/>
    </source>
</evidence>
<dbReference type="GO" id="GO:0019905">
    <property type="term" value="F:syntaxin binding"/>
    <property type="evidence" value="ECO:0007669"/>
    <property type="project" value="InterPro"/>
</dbReference>
<sequence length="625" mass="69685">MSTPACESQSIDQFSIAEPVVDEVCPIPIEDVDSGIKSAVTKTSKMLRNPMDEVDAEPENGESESASGAVGPVSAPVTRDSELGPSTIQNSSENLTDGIQQLQENSIIDKTNAIVAENPSKINNLTEVTNTETSVTQSSSKGDARIHQNGAKTKLGKEAAKEEKKEEKKKGKKKEDKSVEYILRALNSLQSPEEKLAALCKKYADLHEEHRVLQTSSKTQQRTLTVVSREKDQLQSEHTKAMLTKGKLESLCRELQKHNKIIKDESIKRAKEDDEKRKEISAQFNVTIGEIQNQMSDNTEKNNRLRKENDNLAEQLRTFISQCQGREEHVKKLQEHHDLEKKLAAARLLQAEAIFKDVEERSNKEKELMLFKLTEITKKSQLTESQLELYKSKYDEFSDLHTRSSETFQKYKTEMDKMTKRIKKLEKDGLQWKSKWESSSKSLIEQYEARSKSEQETMVCIQKIKRLESLCRALQAELHGKKVVQQDVEKEENAQSGNLRDDGSSAAVPVNSPVDSSSDQCSHDTTQQISSLELAVNSSHPSSALSSASPPVSSTELHVGEVAESVQRCPQEDGVANDYSTNVDGSSVSDTTNRHKDPTSSLDKSLLPAESVSGGETEEHDKLNV</sequence>
<comment type="similarity">
    <text evidence="1">Belongs to the taxilin family.</text>
</comment>
<feature type="compositionally biased region" description="Acidic residues" evidence="3">
    <location>
        <begin position="52"/>
        <end position="62"/>
    </location>
</feature>
<feature type="compositionally biased region" description="Polar residues" evidence="3">
    <location>
        <begin position="125"/>
        <end position="141"/>
    </location>
</feature>
<feature type="compositionally biased region" description="Low complexity" evidence="3">
    <location>
        <begin position="504"/>
        <end position="519"/>
    </location>
</feature>
<dbReference type="InterPro" id="IPR026183">
    <property type="entry name" value="Taxilin_fam"/>
</dbReference>
<feature type="coiled-coil region" evidence="2">
    <location>
        <begin position="288"/>
        <end position="322"/>
    </location>
</feature>
<accession>A0A0B7ANC6</accession>
<evidence type="ECO:0000313" key="4">
    <source>
        <dbReference type="EMBL" id="CEK82519.1"/>
    </source>
</evidence>
<dbReference type="EMBL" id="HACG01035654">
    <property type="protein sequence ID" value="CEK82519.1"/>
    <property type="molecule type" value="Transcribed_RNA"/>
</dbReference>
<evidence type="ECO:0000256" key="1">
    <source>
        <dbReference type="ARBA" id="ARBA00009550"/>
    </source>
</evidence>
<feature type="compositionally biased region" description="Low complexity" evidence="3">
    <location>
        <begin position="535"/>
        <end position="554"/>
    </location>
</feature>
<feature type="region of interest" description="Disordered" evidence="3">
    <location>
        <begin position="486"/>
        <end position="625"/>
    </location>
</feature>
<feature type="region of interest" description="Disordered" evidence="3">
    <location>
        <begin position="44"/>
        <end position="92"/>
    </location>
</feature>